<dbReference type="InParanoid" id="A0A1J7J7U0"/>
<accession>A0A1J7J7U0</accession>
<sequence>MPSKTSKDNGEAHKGLRQLAVEKTHGEGANPSLLGDPISLTTEVATEDQSDSGNPSETTADSTSAKNTETAKCGTTSDDNHTKRDPVDHDNGPSRDSGSVTPGRPFSKL</sequence>
<reference evidence="2 3" key="1">
    <citation type="submission" date="2016-10" db="EMBL/GenBank/DDBJ databases">
        <title>Draft genome sequence of Coniochaeta ligniaria NRRL30616, a lignocellulolytic fungus for bioabatement of inhibitors in plant biomass hydrolysates.</title>
        <authorList>
            <consortium name="DOE Joint Genome Institute"/>
            <person name="Jimenez D.J."/>
            <person name="Hector R.E."/>
            <person name="Riley R."/>
            <person name="Sun H."/>
            <person name="Grigoriev I.V."/>
            <person name="Van Elsas J.D."/>
            <person name="Nichols N.N."/>
        </authorList>
    </citation>
    <scope>NUCLEOTIDE SEQUENCE [LARGE SCALE GENOMIC DNA]</scope>
    <source>
        <strain evidence="2 3">NRRL 30616</strain>
    </source>
</reference>
<dbReference type="AlphaFoldDB" id="A0A1J7J7U0"/>
<name>A0A1J7J7U0_9PEZI</name>
<organism evidence="2 3">
    <name type="scientific">Coniochaeta ligniaria NRRL 30616</name>
    <dbReference type="NCBI Taxonomy" id="1408157"/>
    <lineage>
        <taxon>Eukaryota</taxon>
        <taxon>Fungi</taxon>
        <taxon>Dikarya</taxon>
        <taxon>Ascomycota</taxon>
        <taxon>Pezizomycotina</taxon>
        <taxon>Sordariomycetes</taxon>
        <taxon>Sordariomycetidae</taxon>
        <taxon>Coniochaetales</taxon>
        <taxon>Coniochaetaceae</taxon>
        <taxon>Coniochaeta</taxon>
    </lineage>
</organism>
<feature type="compositionally biased region" description="Polar residues" evidence="1">
    <location>
        <begin position="51"/>
        <end position="77"/>
    </location>
</feature>
<dbReference type="OrthoDB" id="5234213at2759"/>
<proteinExistence type="predicted"/>
<feature type="region of interest" description="Disordered" evidence="1">
    <location>
        <begin position="1"/>
        <end position="109"/>
    </location>
</feature>
<keyword evidence="3" id="KW-1185">Reference proteome</keyword>
<evidence type="ECO:0000256" key="1">
    <source>
        <dbReference type="SAM" id="MobiDB-lite"/>
    </source>
</evidence>
<gene>
    <name evidence="2" type="ORF">CONLIGDRAFT_680200</name>
</gene>
<feature type="compositionally biased region" description="Basic and acidic residues" evidence="1">
    <location>
        <begin position="1"/>
        <end position="26"/>
    </location>
</feature>
<dbReference type="EMBL" id="KV875097">
    <property type="protein sequence ID" value="OIW29353.1"/>
    <property type="molecule type" value="Genomic_DNA"/>
</dbReference>
<feature type="compositionally biased region" description="Basic and acidic residues" evidence="1">
    <location>
        <begin position="78"/>
        <end position="93"/>
    </location>
</feature>
<dbReference type="Proteomes" id="UP000182658">
    <property type="component" value="Unassembled WGS sequence"/>
</dbReference>
<evidence type="ECO:0000313" key="3">
    <source>
        <dbReference type="Proteomes" id="UP000182658"/>
    </source>
</evidence>
<protein>
    <submittedName>
        <fullName evidence="2">Uncharacterized protein</fullName>
    </submittedName>
</protein>
<evidence type="ECO:0000313" key="2">
    <source>
        <dbReference type="EMBL" id="OIW29353.1"/>
    </source>
</evidence>